<dbReference type="GO" id="GO:0005794">
    <property type="term" value="C:Golgi apparatus"/>
    <property type="evidence" value="ECO:0007669"/>
    <property type="project" value="TreeGrafter"/>
</dbReference>
<name>A0A2G8K091_STIJA</name>
<dbReference type="PANTHER" id="PTHR19327">
    <property type="entry name" value="GOLGIN"/>
    <property type="match status" value="1"/>
</dbReference>
<feature type="coiled-coil region" evidence="1">
    <location>
        <begin position="428"/>
        <end position="554"/>
    </location>
</feature>
<evidence type="ECO:0000256" key="2">
    <source>
        <dbReference type="SAM" id="MobiDB-lite"/>
    </source>
</evidence>
<keyword evidence="1" id="KW-0175">Coiled coil</keyword>
<keyword evidence="4" id="KW-1185">Reference proteome</keyword>
<dbReference type="Proteomes" id="UP000230750">
    <property type="component" value="Unassembled WGS sequence"/>
</dbReference>
<dbReference type="EMBL" id="MRZV01001021">
    <property type="protein sequence ID" value="PIK41410.1"/>
    <property type="molecule type" value="Genomic_DNA"/>
</dbReference>
<feature type="compositionally biased region" description="Polar residues" evidence="2">
    <location>
        <begin position="272"/>
        <end position="284"/>
    </location>
</feature>
<reference evidence="3 4" key="1">
    <citation type="journal article" date="2017" name="PLoS Biol.">
        <title>The sea cucumber genome provides insights into morphological evolution and visceral regeneration.</title>
        <authorList>
            <person name="Zhang X."/>
            <person name="Sun L."/>
            <person name="Yuan J."/>
            <person name="Sun Y."/>
            <person name="Gao Y."/>
            <person name="Zhang L."/>
            <person name="Li S."/>
            <person name="Dai H."/>
            <person name="Hamel J.F."/>
            <person name="Liu C."/>
            <person name="Yu Y."/>
            <person name="Liu S."/>
            <person name="Lin W."/>
            <person name="Guo K."/>
            <person name="Jin S."/>
            <person name="Xu P."/>
            <person name="Storey K.B."/>
            <person name="Huan P."/>
            <person name="Zhang T."/>
            <person name="Zhou Y."/>
            <person name="Zhang J."/>
            <person name="Lin C."/>
            <person name="Li X."/>
            <person name="Xing L."/>
            <person name="Huo D."/>
            <person name="Sun M."/>
            <person name="Wang L."/>
            <person name="Mercier A."/>
            <person name="Li F."/>
            <person name="Yang H."/>
            <person name="Xiang J."/>
        </authorList>
    </citation>
    <scope>NUCLEOTIDE SEQUENCE [LARGE SCALE GENOMIC DNA]</scope>
    <source>
        <strain evidence="3">Shaxun</strain>
        <tissue evidence="3">Muscle</tissue>
    </source>
</reference>
<feature type="region of interest" description="Disordered" evidence="2">
    <location>
        <begin position="44"/>
        <end position="77"/>
    </location>
</feature>
<evidence type="ECO:0000313" key="4">
    <source>
        <dbReference type="Proteomes" id="UP000230750"/>
    </source>
</evidence>
<proteinExistence type="predicted"/>
<gene>
    <name evidence="3" type="ORF">BSL78_21735</name>
</gene>
<comment type="caution">
    <text evidence="3">The sequence shown here is derived from an EMBL/GenBank/DDBJ whole genome shotgun (WGS) entry which is preliminary data.</text>
</comment>
<dbReference type="STRING" id="307972.A0A2G8K091"/>
<feature type="region of interest" description="Disordered" evidence="2">
    <location>
        <begin position="267"/>
        <end position="297"/>
    </location>
</feature>
<evidence type="ECO:0000313" key="3">
    <source>
        <dbReference type="EMBL" id="PIK41410.1"/>
    </source>
</evidence>
<dbReference type="GO" id="GO:0031267">
    <property type="term" value="F:small GTPase binding"/>
    <property type="evidence" value="ECO:0007669"/>
    <property type="project" value="TreeGrafter"/>
</dbReference>
<dbReference type="GO" id="GO:0048193">
    <property type="term" value="P:Golgi vesicle transport"/>
    <property type="evidence" value="ECO:0007669"/>
    <property type="project" value="TreeGrafter"/>
</dbReference>
<feature type="compositionally biased region" description="Basic and acidic residues" evidence="2">
    <location>
        <begin position="185"/>
        <end position="194"/>
    </location>
</feature>
<dbReference type="AlphaFoldDB" id="A0A2G8K091"/>
<organism evidence="3 4">
    <name type="scientific">Stichopus japonicus</name>
    <name type="common">Sea cucumber</name>
    <dbReference type="NCBI Taxonomy" id="307972"/>
    <lineage>
        <taxon>Eukaryota</taxon>
        <taxon>Metazoa</taxon>
        <taxon>Echinodermata</taxon>
        <taxon>Eleutherozoa</taxon>
        <taxon>Echinozoa</taxon>
        <taxon>Holothuroidea</taxon>
        <taxon>Aspidochirotacea</taxon>
        <taxon>Aspidochirotida</taxon>
        <taxon>Stichopodidae</taxon>
        <taxon>Apostichopus</taxon>
    </lineage>
</organism>
<dbReference type="PANTHER" id="PTHR19327:SF0">
    <property type="entry name" value="GOLGIN SUBFAMILY A MEMBER 4"/>
    <property type="match status" value="1"/>
</dbReference>
<evidence type="ECO:0000256" key="1">
    <source>
        <dbReference type="SAM" id="Coils"/>
    </source>
</evidence>
<sequence length="568" mass="66604">MERQYHTVHATFDDFSSLISPSAVHSSFLSLNFSASKVAPFHTLRGSTPENAESPLFPQYQTPAKAHPPPSDTESEVEETTKTLDAMNKNELLKTYKKQERTFNKLKTKFTELTLAYREVDKENQKVKAIMSQSQDKALRRVSELKEAAELDRQAKKHMEETFSLQLEEKDEMISVLQTQVKLLKKGEDPDGLKPKPQPESPKVEAKEDETTDEVVKNLKEKKQHDMEKSKFIQQLSQAKEQLDQAMEEKAISIAEAKQQMHLELEERDQKNSNMQENVRSLTSEKGVLETKLEKSDKRVSELQNQLLKLESQSEEEKQNLAQELSRGKQAVIDLMKKEQEKMREDLGKEKETALQEKDRHWEKVLSEKEHSMKELMAMKEKEFEMNLKRKEDESKQYLKEREAEMMMAIEERELQKMAAVSAQDSQKDELQRTIDDMKTAKLELEVNHQQLQEKYEAETKTLRNKIEENFHRNKKSIAKMKEDHERLMEEMKERQAETLTGREQELHQEHKTYIEELQRQHEETVEANNKEIETQYQQKIDEMKQSNERIVQEKVEQLQKIAGKATA</sequence>
<protein>
    <submittedName>
        <fullName evidence="3">Putative golgin subfamily A member 4-like</fullName>
    </submittedName>
</protein>
<accession>A0A2G8K091</accession>
<feature type="compositionally biased region" description="Basic and acidic residues" evidence="2">
    <location>
        <begin position="287"/>
        <end position="297"/>
    </location>
</feature>
<feature type="region of interest" description="Disordered" evidence="2">
    <location>
        <begin position="185"/>
        <end position="215"/>
    </location>
</feature>
<dbReference type="OrthoDB" id="5322683at2759"/>